<comment type="similarity">
    <text evidence="6">Belongs to the exbB/tolQ family.</text>
</comment>
<comment type="subcellular location">
    <subcellularLocation>
        <location evidence="1">Cell membrane</location>
        <topology evidence="1">Multi-pass membrane protein</topology>
    </subcellularLocation>
    <subcellularLocation>
        <location evidence="6">Membrane</location>
        <topology evidence="6">Multi-pass membrane protein</topology>
    </subcellularLocation>
</comment>
<sequence>MAGRNNLSSNSWSGLASVALGPLVAAIFYSVLYVSPVPFLHRYFMGHPVAYAATILFFVALVGLVVRHLDTRRQLGIVAGLADSELKPAEQTSSDLGEHVTHWLDHLAQLPRSERGCQLVHRLEDLLGRQQRRKTTRFLNDDLRDVSDREADQSHDSLQLVRIIVWAIPMLGFLGTVVGITQTLGGLDFSDGQNAVDNLKAGLYVAFDTTALGLVLSVIAIFLQFPVEKKMNQLMATLDQRSIEILSGGFPEESTADQPLQAIAEMNRAVLASVNQLVETQAELWKKTVDSAHDHWTSVVGNAGDQVQSALTEAIELTLQSHAEHVDKTHQNASQQIEQRWKQWQTALSDNARVLMVQQQTLAQQNELLIGTADRAKELAEVRELLQTNTAGLSAMPEMSDAMRSLARAIDLIVDRVPSQSNRSKAA</sequence>
<proteinExistence type="inferred from homology"/>
<keyword evidence="3 7" id="KW-0812">Transmembrane</keyword>
<dbReference type="OrthoDB" id="230181at2"/>
<evidence type="ECO:0000256" key="1">
    <source>
        <dbReference type="ARBA" id="ARBA00004651"/>
    </source>
</evidence>
<evidence type="ECO:0000256" key="5">
    <source>
        <dbReference type="ARBA" id="ARBA00023136"/>
    </source>
</evidence>
<dbReference type="EMBL" id="CP036261">
    <property type="protein sequence ID" value="QDS86066.1"/>
    <property type="molecule type" value="Genomic_DNA"/>
</dbReference>
<evidence type="ECO:0000313" key="9">
    <source>
        <dbReference type="EMBL" id="QDS86066.1"/>
    </source>
</evidence>
<dbReference type="GO" id="GO:0017038">
    <property type="term" value="P:protein import"/>
    <property type="evidence" value="ECO:0007669"/>
    <property type="project" value="TreeGrafter"/>
</dbReference>
<evidence type="ECO:0000256" key="6">
    <source>
        <dbReference type="RuleBase" id="RU004057"/>
    </source>
</evidence>
<evidence type="ECO:0000256" key="7">
    <source>
        <dbReference type="SAM" id="Phobius"/>
    </source>
</evidence>
<keyword evidence="5 7" id="KW-0472">Membrane</keyword>
<dbReference type="PANTHER" id="PTHR30625:SF11">
    <property type="entry name" value="MOTA_TOLQ_EXBB PROTON CHANNEL DOMAIN-CONTAINING PROTEIN"/>
    <property type="match status" value="1"/>
</dbReference>
<dbReference type="InterPro" id="IPR050790">
    <property type="entry name" value="ExbB/TolQ_transport"/>
</dbReference>
<evidence type="ECO:0000313" key="10">
    <source>
        <dbReference type="Proteomes" id="UP000319557"/>
    </source>
</evidence>
<dbReference type="KEGG" id="ruv:EC9_02240"/>
<name>A0A517LTY0_9BACT</name>
<evidence type="ECO:0000259" key="8">
    <source>
        <dbReference type="Pfam" id="PF01618"/>
    </source>
</evidence>
<dbReference type="Pfam" id="PF01618">
    <property type="entry name" value="MotA_ExbB"/>
    <property type="match status" value="1"/>
</dbReference>
<feature type="transmembrane region" description="Helical" evidence="7">
    <location>
        <begin position="201"/>
        <end position="225"/>
    </location>
</feature>
<keyword evidence="10" id="KW-1185">Reference proteome</keyword>
<dbReference type="InterPro" id="IPR002898">
    <property type="entry name" value="MotA_ExbB_proton_chnl"/>
</dbReference>
<dbReference type="GO" id="GO:0005886">
    <property type="term" value="C:plasma membrane"/>
    <property type="evidence" value="ECO:0007669"/>
    <property type="project" value="UniProtKB-SubCell"/>
</dbReference>
<feature type="transmembrane region" description="Helical" evidence="7">
    <location>
        <begin position="12"/>
        <end position="32"/>
    </location>
</feature>
<keyword evidence="4 7" id="KW-1133">Transmembrane helix</keyword>
<dbReference type="PANTHER" id="PTHR30625">
    <property type="entry name" value="PROTEIN TOLQ"/>
    <property type="match status" value="1"/>
</dbReference>
<accession>A0A517LTY0</accession>
<keyword evidence="6" id="KW-0653">Protein transport</keyword>
<keyword evidence="6" id="KW-0813">Transport</keyword>
<feature type="transmembrane region" description="Helical" evidence="7">
    <location>
        <begin position="44"/>
        <end position="66"/>
    </location>
</feature>
<protein>
    <submittedName>
        <fullName evidence="9">MotA/TolQ/ExbB proton channel family protein</fullName>
    </submittedName>
</protein>
<evidence type="ECO:0000256" key="4">
    <source>
        <dbReference type="ARBA" id="ARBA00022989"/>
    </source>
</evidence>
<gene>
    <name evidence="9" type="ORF">EC9_02240</name>
</gene>
<feature type="transmembrane region" description="Helical" evidence="7">
    <location>
        <begin position="163"/>
        <end position="181"/>
    </location>
</feature>
<reference evidence="9 10" key="1">
    <citation type="submission" date="2019-02" db="EMBL/GenBank/DDBJ databases">
        <title>Deep-cultivation of Planctomycetes and their phenomic and genomic characterization uncovers novel biology.</title>
        <authorList>
            <person name="Wiegand S."/>
            <person name="Jogler M."/>
            <person name="Boedeker C."/>
            <person name="Pinto D."/>
            <person name="Vollmers J."/>
            <person name="Rivas-Marin E."/>
            <person name="Kohn T."/>
            <person name="Peeters S.H."/>
            <person name="Heuer A."/>
            <person name="Rast P."/>
            <person name="Oberbeckmann S."/>
            <person name="Bunk B."/>
            <person name="Jeske O."/>
            <person name="Meyerdierks A."/>
            <person name="Storesund J.E."/>
            <person name="Kallscheuer N."/>
            <person name="Luecker S."/>
            <person name="Lage O.M."/>
            <person name="Pohl T."/>
            <person name="Merkel B.J."/>
            <person name="Hornburger P."/>
            <person name="Mueller R.-W."/>
            <person name="Bruemmer F."/>
            <person name="Labrenz M."/>
            <person name="Spormann A.M."/>
            <person name="Op den Camp H."/>
            <person name="Overmann J."/>
            <person name="Amann R."/>
            <person name="Jetten M.S.M."/>
            <person name="Mascher T."/>
            <person name="Medema M.H."/>
            <person name="Devos D.P."/>
            <person name="Kaster A.-K."/>
            <person name="Ovreas L."/>
            <person name="Rohde M."/>
            <person name="Galperin M.Y."/>
            <person name="Jogler C."/>
        </authorList>
    </citation>
    <scope>NUCLEOTIDE SEQUENCE [LARGE SCALE GENOMIC DNA]</scope>
    <source>
        <strain evidence="9 10">EC9</strain>
    </source>
</reference>
<organism evidence="9 10">
    <name type="scientific">Rosistilla ulvae</name>
    <dbReference type="NCBI Taxonomy" id="1930277"/>
    <lineage>
        <taxon>Bacteria</taxon>
        <taxon>Pseudomonadati</taxon>
        <taxon>Planctomycetota</taxon>
        <taxon>Planctomycetia</taxon>
        <taxon>Pirellulales</taxon>
        <taxon>Pirellulaceae</taxon>
        <taxon>Rosistilla</taxon>
    </lineage>
</organism>
<feature type="domain" description="MotA/TolQ/ExbB proton channel" evidence="8">
    <location>
        <begin position="131"/>
        <end position="239"/>
    </location>
</feature>
<evidence type="ECO:0000256" key="2">
    <source>
        <dbReference type="ARBA" id="ARBA00022475"/>
    </source>
</evidence>
<dbReference type="AlphaFoldDB" id="A0A517LTY0"/>
<dbReference type="Proteomes" id="UP000319557">
    <property type="component" value="Chromosome"/>
</dbReference>
<evidence type="ECO:0000256" key="3">
    <source>
        <dbReference type="ARBA" id="ARBA00022692"/>
    </source>
</evidence>
<keyword evidence="2" id="KW-1003">Cell membrane</keyword>